<dbReference type="EMBL" id="VSRR010063352">
    <property type="protein sequence ID" value="MPC83741.1"/>
    <property type="molecule type" value="Genomic_DNA"/>
</dbReference>
<gene>
    <name evidence="1" type="ORF">E2C01_078457</name>
</gene>
<organism evidence="1 2">
    <name type="scientific">Portunus trituberculatus</name>
    <name type="common">Swimming crab</name>
    <name type="synonym">Neptunus trituberculatus</name>
    <dbReference type="NCBI Taxonomy" id="210409"/>
    <lineage>
        <taxon>Eukaryota</taxon>
        <taxon>Metazoa</taxon>
        <taxon>Ecdysozoa</taxon>
        <taxon>Arthropoda</taxon>
        <taxon>Crustacea</taxon>
        <taxon>Multicrustacea</taxon>
        <taxon>Malacostraca</taxon>
        <taxon>Eumalacostraca</taxon>
        <taxon>Eucarida</taxon>
        <taxon>Decapoda</taxon>
        <taxon>Pleocyemata</taxon>
        <taxon>Brachyura</taxon>
        <taxon>Eubrachyura</taxon>
        <taxon>Portunoidea</taxon>
        <taxon>Portunidae</taxon>
        <taxon>Portuninae</taxon>
        <taxon>Portunus</taxon>
    </lineage>
</organism>
<dbReference type="AlphaFoldDB" id="A0A5B7IEC5"/>
<evidence type="ECO:0000313" key="2">
    <source>
        <dbReference type="Proteomes" id="UP000324222"/>
    </source>
</evidence>
<dbReference type="Proteomes" id="UP000324222">
    <property type="component" value="Unassembled WGS sequence"/>
</dbReference>
<protein>
    <submittedName>
        <fullName evidence="1">Uncharacterized protein</fullName>
    </submittedName>
</protein>
<evidence type="ECO:0000313" key="1">
    <source>
        <dbReference type="EMBL" id="MPC83741.1"/>
    </source>
</evidence>
<sequence length="46" mass="5411">MYNIFCSFPIQECSRIGMGAGEQLQYRLVNLRDMKRTRDDAVEAKR</sequence>
<accession>A0A5B7IEC5</accession>
<name>A0A5B7IEC5_PORTR</name>
<proteinExistence type="predicted"/>
<comment type="caution">
    <text evidence="1">The sequence shown here is derived from an EMBL/GenBank/DDBJ whole genome shotgun (WGS) entry which is preliminary data.</text>
</comment>
<keyword evidence="2" id="KW-1185">Reference proteome</keyword>
<reference evidence="1 2" key="1">
    <citation type="submission" date="2019-05" db="EMBL/GenBank/DDBJ databases">
        <title>Another draft genome of Portunus trituberculatus and its Hox gene families provides insights of decapod evolution.</title>
        <authorList>
            <person name="Jeong J.-H."/>
            <person name="Song I."/>
            <person name="Kim S."/>
            <person name="Choi T."/>
            <person name="Kim D."/>
            <person name="Ryu S."/>
            <person name="Kim W."/>
        </authorList>
    </citation>
    <scope>NUCLEOTIDE SEQUENCE [LARGE SCALE GENOMIC DNA]</scope>
    <source>
        <tissue evidence="1">Muscle</tissue>
    </source>
</reference>